<dbReference type="EMBL" id="GBRH01241618">
    <property type="protein sequence ID" value="JAD56277.1"/>
    <property type="molecule type" value="Transcribed_RNA"/>
</dbReference>
<accession>A0A0A9BAD3</accession>
<name>A0A0A9BAD3_ARUDO</name>
<reference evidence="1" key="2">
    <citation type="journal article" date="2015" name="Data Brief">
        <title>Shoot transcriptome of the giant reed, Arundo donax.</title>
        <authorList>
            <person name="Barrero R.A."/>
            <person name="Guerrero F.D."/>
            <person name="Moolhuijzen P."/>
            <person name="Goolsby J.A."/>
            <person name="Tidwell J."/>
            <person name="Bellgard S.E."/>
            <person name="Bellgard M.I."/>
        </authorList>
    </citation>
    <scope>NUCLEOTIDE SEQUENCE</scope>
    <source>
        <tissue evidence="1">Shoot tissue taken approximately 20 cm above the soil surface</tissue>
    </source>
</reference>
<evidence type="ECO:0008006" key="2">
    <source>
        <dbReference type="Google" id="ProtNLM"/>
    </source>
</evidence>
<sequence>MSKSLFKGRPCLGFPQFLVMNARVLKKMSIRYHPSDDKPEHTDMLETVLSELHLWPRVSPDVLLELRPVDGIP</sequence>
<protein>
    <recommendedName>
        <fullName evidence="2">FBD domain-containing protein</fullName>
    </recommendedName>
</protein>
<evidence type="ECO:0000313" key="1">
    <source>
        <dbReference type="EMBL" id="JAD56277.1"/>
    </source>
</evidence>
<organism evidence="1">
    <name type="scientific">Arundo donax</name>
    <name type="common">Giant reed</name>
    <name type="synonym">Donax arundinaceus</name>
    <dbReference type="NCBI Taxonomy" id="35708"/>
    <lineage>
        <taxon>Eukaryota</taxon>
        <taxon>Viridiplantae</taxon>
        <taxon>Streptophyta</taxon>
        <taxon>Embryophyta</taxon>
        <taxon>Tracheophyta</taxon>
        <taxon>Spermatophyta</taxon>
        <taxon>Magnoliopsida</taxon>
        <taxon>Liliopsida</taxon>
        <taxon>Poales</taxon>
        <taxon>Poaceae</taxon>
        <taxon>PACMAD clade</taxon>
        <taxon>Arundinoideae</taxon>
        <taxon>Arundineae</taxon>
        <taxon>Arundo</taxon>
    </lineage>
</organism>
<dbReference type="AlphaFoldDB" id="A0A0A9BAD3"/>
<reference evidence="1" key="1">
    <citation type="submission" date="2014-09" db="EMBL/GenBank/DDBJ databases">
        <authorList>
            <person name="Magalhaes I.L.F."/>
            <person name="Oliveira U."/>
            <person name="Santos F.R."/>
            <person name="Vidigal T.H.D.A."/>
            <person name="Brescovit A.D."/>
            <person name="Santos A.J."/>
        </authorList>
    </citation>
    <scope>NUCLEOTIDE SEQUENCE</scope>
    <source>
        <tissue evidence="1">Shoot tissue taken approximately 20 cm above the soil surface</tissue>
    </source>
</reference>
<proteinExistence type="predicted"/>